<dbReference type="PANTHER" id="PTHR43968:SF6">
    <property type="entry name" value="GLUTATHIONE S-TRANSFERASE OMEGA"/>
    <property type="match status" value="1"/>
</dbReference>
<dbReference type="OrthoDB" id="202840at2759"/>
<dbReference type="InterPro" id="IPR036249">
    <property type="entry name" value="Thioredoxin-like_sf"/>
</dbReference>
<proteinExistence type="predicted"/>
<dbReference type="Pfam" id="PF13409">
    <property type="entry name" value="GST_N_2"/>
    <property type="match status" value="1"/>
</dbReference>
<dbReference type="PROSITE" id="PS50404">
    <property type="entry name" value="GST_NTER"/>
    <property type="match status" value="1"/>
</dbReference>
<dbReference type="Gene3D" id="3.40.30.10">
    <property type="entry name" value="Glutaredoxin"/>
    <property type="match status" value="1"/>
</dbReference>
<accession>A0A5J4Z372</accession>
<dbReference type="Gene3D" id="1.20.1050.10">
    <property type="match status" value="1"/>
</dbReference>
<dbReference type="InterPro" id="IPR036282">
    <property type="entry name" value="Glutathione-S-Trfase_C_sf"/>
</dbReference>
<dbReference type="CDD" id="cd00299">
    <property type="entry name" value="GST_C_family"/>
    <property type="match status" value="1"/>
</dbReference>
<dbReference type="Pfam" id="PF13410">
    <property type="entry name" value="GST_C_2"/>
    <property type="match status" value="1"/>
</dbReference>
<evidence type="ECO:0000259" key="1">
    <source>
        <dbReference type="PROSITE" id="PS50404"/>
    </source>
</evidence>
<dbReference type="EMBL" id="VRMN01000001">
    <property type="protein sequence ID" value="KAA8498056.1"/>
    <property type="molecule type" value="Genomic_DNA"/>
</dbReference>
<dbReference type="PROSITE" id="PS50405">
    <property type="entry name" value="GST_CTER"/>
    <property type="match status" value="1"/>
</dbReference>
<sequence length="450" mass="50073">MLKHWLRRRSEILSHVAAGVGWRSFTAGVKMEQPVIKFFMSPYCPYAARAHVALEEVGLVYEIERVGLKTYGEEKPAWYPELCAKSLPIRSSQVGPVPGLQVGIDAPLVLGSRTVVMLIMDLAAALGKKSLLVGDHLQKAKVRNLMDEMEKLYSAANVLLANKEPGKDAALTVALRNQVDDINAMLDAFNSAQNEYIFPEFSVADVFMIPFLDRMRFVLPQLRGVDVMAMGPHFKRLLRAYETRDSFKVVSQGERVYMQGFSFKAYREPPAPLEPVLEPLLLTTSSPKICILQKVKSAAEVDTVLRELQPRSWISLLTSSESADPNLAFIGEQVERYQGGEEEHHRDIFYSHIPFDSEKLGSKIEHDADLAGRLADAIHFAPKPVVIQCASGRRASVAFSVSKALVDGERNYETLRADAEIHKFTWPASEKLAAFVRDTVLSGAAHAECC</sequence>
<evidence type="ECO:0000313" key="4">
    <source>
        <dbReference type="Proteomes" id="UP000324585"/>
    </source>
</evidence>
<dbReference type="GO" id="GO:0005737">
    <property type="term" value="C:cytoplasm"/>
    <property type="evidence" value="ECO:0007669"/>
    <property type="project" value="TreeGrafter"/>
</dbReference>
<evidence type="ECO:0000313" key="3">
    <source>
        <dbReference type="EMBL" id="KAA8498056.1"/>
    </source>
</evidence>
<feature type="domain" description="GST C-terminal" evidence="2">
    <location>
        <begin position="135"/>
        <end position="273"/>
    </location>
</feature>
<comment type="caution">
    <text evidence="3">The sequence shown here is derived from an EMBL/GenBank/DDBJ whole genome shotgun (WGS) entry which is preliminary data.</text>
</comment>
<protein>
    <submittedName>
        <fullName evidence="3">Uncharacterized protein</fullName>
    </submittedName>
</protein>
<dbReference type="SUPFAM" id="SSF47616">
    <property type="entry name" value="GST C-terminal domain-like"/>
    <property type="match status" value="1"/>
</dbReference>
<feature type="domain" description="GST N-terminal" evidence="1">
    <location>
        <begin position="34"/>
        <end position="134"/>
    </location>
</feature>
<dbReference type="AlphaFoldDB" id="A0A5J4Z372"/>
<organism evidence="3 4">
    <name type="scientific">Porphyridium purpureum</name>
    <name type="common">Red alga</name>
    <name type="synonym">Porphyridium cruentum</name>
    <dbReference type="NCBI Taxonomy" id="35688"/>
    <lineage>
        <taxon>Eukaryota</taxon>
        <taxon>Rhodophyta</taxon>
        <taxon>Bangiophyceae</taxon>
        <taxon>Porphyridiales</taxon>
        <taxon>Porphyridiaceae</taxon>
        <taxon>Porphyridium</taxon>
    </lineage>
</organism>
<name>A0A5J4Z372_PORPP</name>
<dbReference type="SUPFAM" id="SSF52833">
    <property type="entry name" value="Thioredoxin-like"/>
    <property type="match status" value="1"/>
</dbReference>
<gene>
    <name evidence="3" type="ORF">FVE85_5641</name>
</gene>
<dbReference type="InterPro" id="IPR010987">
    <property type="entry name" value="Glutathione-S-Trfase_C-like"/>
</dbReference>
<dbReference type="InterPro" id="IPR050983">
    <property type="entry name" value="GST_Omega/HSP26"/>
</dbReference>
<keyword evidence="4" id="KW-1185">Reference proteome</keyword>
<evidence type="ECO:0000259" key="2">
    <source>
        <dbReference type="PROSITE" id="PS50405"/>
    </source>
</evidence>
<dbReference type="Proteomes" id="UP000324585">
    <property type="component" value="Unassembled WGS sequence"/>
</dbReference>
<reference evidence="4" key="1">
    <citation type="journal article" date="2019" name="Nat. Commun.">
        <title>Expansion of phycobilisome linker gene families in mesophilic red algae.</title>
        <authorList>
            <person name="Lee J."/>
            <person name="Kim D."/>
            <person name="Bhattacharya D."/>
            <person name="Yoon H.S."/>
        </authorList>
    </citation>
    <scope>NUCLEOTIDE SEQUENCE [LARGE SCALE GENOMIC DNA]</scope>
    <source>
        <strain evidence="4">CCMP 1328</strain>
    </source>
</reference>
<dbReference type="InterPro" id="IPR004045">
    <property type="entry name" value="Glutathione_S-Trfase_N"/>
</dbReference>
<dbReference type="PANTHER" id="PTHR43968">
    <property type="match status" value="1"/>
</dbReference>